<dbReference type="AlphaFoldDB" id="A0A5R9F0B4"/>
<organism evidence="1 2">
    <name type="scientific">Exobacillus caeni</name>
    <dbReference type="NCBI Taxonomy" id="2574798"/>
    <lineage>
        <taxon>Bacteria</taxon>
        <taxon>Bacillati</taxon>
        <taxon>Bacillota</taxon>
        <taxon>Bacilli</taxon>
        <taxon>Bacillales</taxon>
        <taxon>Guptibacillaceae</taxon>
        <taxon>Exobacillus</taxon>
    </lineage>
</organism>
<evidence type="ECO:0000313" key="2">
    <source>
        <dbReference type="Proteomes" id="UP000308230"/>
    </source>
</evidence>
<dbReference type="Proteomes" id="UP000308230">
    <property type="component" value="Unassembled WGS sequence"/>
</dbReference>
<dbReference type="EMBL" id="SWLG01000010">
    <property type="protein sequence ID" value="TLS36451.1"/>
    <property type="molecule type" value="Genomic_DNA"/>
</dbReference>
<gene>
    <name evidence="1" type="ORF">FCL54_14600</name>
</gene>
<keyword evidence="2" id="KW-1185">Reference proteome</keyword>
<name>A0A5R9F0B4_9BACL</name>
<comment type="caution">
    <text evidence="1">The sequence shown here is derived from an EMBL/GenBank/DDBJ whole genome shotgun (WGS) entry which is preliminary data.</text>
</comment>
<proteinExistence type="predicted"/>
<accession>A0A5R9F0B4</accession>
<dbReference type="RefSeq" id="WP_138127487.1">
    <property type="nucleotide sequence ID" value="NZ_SWLG01000010.1"/>
</dbReference>
<sequence length="142" mass="16846">MNDYMTTREFLTSNHFRSFDDNIQQLACFLLTRLSVNGMEYKIHKAKAKNRFSLWADHALDRSRNRDFLTIFVKKDELLLWPKLYGLSRKASEAEDLKKRYDTYSKLDEEFFDLASKAYKSICTADTSIKDLVIEKREKVQI</sequence>
<evidence type="ECO:0000313" key="1">
    <source>
        <dbReference type="EMBL" id="TLS36451.1"/>
    </source>
</evidence>
<reference evidence="1 2" key="1">
    <citation type="submission" date="2019-04" db="EMBL/GenBank/DDBJ databases">
        <title>Bacillus caeni sp. nov., a bacterium isolated from mangrove sediment.</title>
        <authorList>
            <person name="Huang H."/>
            <person name="Mo K."/>
            <person name="Hu Y."/>
        </authorList>
    </citation>
    <scope>NUCLEOTIDE SEQUENCE [LARGE SCALE GENOMIC DNA]</scope>
    <source>
        <strain evidence="1 2">HB172195</strain>
    </source>
</reference>
<protein>
    <submittedName>
        <fullName evidence="1">Uncharacterized protein</fullName>
    </submittedName>
</protein>